<reference evidence="2 3" key="1">
    <citation type="submission" date="2015-09" db="EMBL/GenBank/DDBJ databases">
        <title>Draft genome of a European isolate of the apple canker pathogen Neonectria ditissima.</title>
        <authorList>
            <person name="Gomez-Cortecero A."/>
            <person name="Harrison R.J."/>
            <person name="Armitage A.D."/>
        </authorList>
    </citation>
    <scope>NUCLEOTIDE SEQUENCE [LARGE SCALE GENOMIC DNA]</scope>
    <source>
        <strain evidence="2 3">R09/05</strain>
    </source>
</reference>
<feature type="domain" description="Arrestin-like N-terminal" evidence="1">
    <location>
        <begin position="52"/>
        <end position="202"/>
    </location>
</feature>
<gene>
    <name evidence="2" type="ORF">AK830_g1251</name>
</gene>
<dbReference type="SUPFAM" id="SSF81296">
    <property type="entry name" value="E set domains"/>
    <property type="match status" value="1"/>
</dbReference>
<dbReference type="AlphaFoldDB" id="A0A0P7C053"/>
<dbReference type="InterPro" id="IPR039634">
    <property type="entry name" value="Bul1-like"/>
</dbReference>
<dbReference type="InterPro" id="IPR014752">
    <property type="entry name" value="Arrestin-like_C"/>
</dbReference>
<comment type="caution">
    <text evidence="2">The sequence shown here is derived from an EMBL/GenBank/DDBJ whole genome shotgun (WGS) entry which is preliminary data.</text>
</comment>
<dbReference type="Gene3D" id="2.60.40.640">
    <property type="match status" value="1"/>
</dbReference>
<evidence type="ECO:0000313" key="2">
    <source>
        <dbReference type="EMBL" id="KPM45295.1"/>
    </source>
</evidence>
<dbReference type="OrthoDB" id="2283785at2759"/>
<dbReference type="PANTHER" id="PTHR31904:SF1">
    <property type="entry name" value="BYPASS OF STOP CODON PROTEIN 5-RELATED"/>
    <property type="match status" value="1"/>
</dbReference>
<dbReference type="PANTHER" id="PTHR31904">
    <property type="entry name" value="BYPASS OF STOP CODON PROTEIN 5-RELATED"/>
    <property type="match status" value="1"/>
</dbReference>
<dbReference type="InterPro" id="IPR011021">
    <property type="entry name" value="Arrestin-like_N"/>
</dbReference>
<accession>A0A0P7C053</accession>
<dbReference type="STRING" id="78410.A0A0P7C053"/>
<protein>
    <recommendedName>
        <fullName evidence="1">Arrestin-like N-terminal domain-containing protein</fullName>
    </recommendedName>
</protein>
<sequence>MKMPSLHSDHANLFRRTDTKLSLRSLDRMDLKLPFLQSQHAKQLRVHIDHHYASKAYTCGSAVTGTVVFTPRSDTPFSKVRVSLVGTASVTRQDLDYAKRATHFFLRTEMVVPESIYPEAKVFRSGNTYSIPFLFVIPSRLTSSACTHRIASGSVKDAHTLLPPSMGTWERDDLGAPMTNIEYSVQACVETGSKPCKRSSMAMADKHVINVLPYLPEEPPLSIGDINIQYALDKTKKVRKNMFSSPEGRITATAVQPKAVRLDSDGFGSSESAVLIDLTFEPLSPNATPPEINTLSASLHTQTWSRQSPNVAFPNMGLLRDAYTQHNSLFSRRSVQTAWTPSTKEAMIDDTLDLVPYTTTVRVPFNLPMSSKMLLPTFHSCLVSRTYKLDLALSVGNSTLRFTVPLQITMEHVGQHLQDMVAMTNDFGVGISEDCSPEDLWPLVPRSTDGDVLPGYWA</sequence>
<proteinExistence type="predicted"/>
<dbReference type="Pfam" id="PF00339">
    <property type="entry name" value="Arrestin_N"/>
    <property type="match status" value="1"/>
</dbReference>
<dbReference type="EMBL" id="LKCW01000009">
    <property type="protein sequence ID" value="KPM45295.1"/>
    <property type="molecule type" value="Genomic_DNA"/>
</dbReference>
<keyword evidence="3" id="KW-1185">Reference proteome</keyword>
<name>A0A0P7C053_9HYPO</name>
<dbReference type="Proteomes" id="UP000050424">
    <property type="component" value="Unassembled WGS sequence"/>
</dbReference>
<dbReference type="InterPro" id="IPR014756">
    <property type="entry name" value="Ig_E-set"/>
</dbReference>
<evidence type="ECO:0000259" key="1">
    <source>
        <dbReference type="Pfam" id="PF00339"/>
    </source>
</evidence>
<evidence type="ECO:0000313" key="3">
    <source>
        <dbReference type="Proteomes" id="UP000050424"/>
    </source>
</evidence>
<organism evidence="2 3">
    <name type="scientific">Neonectria ditissima</name>
    <dbReference type="NCBI Taxonomy" id="78410"/>
    <lineage>
        <taxon>Eukaryota</taxon>
        <taxon>Fungi</taxon>
        <taxon>Dikarya</taxon>
        <taxon>Ascomycota</taxon>
        <taxon>Pezizomycotina</taxon>
        <taxon>Sordariomycetes</taxon>
        <taxon>Hypocreomycetidae</taxon>
        <taxon>Hypocreales</taxon>
        <taxon>Nectriaceae</taxon>
        <taxon>Neonectria</taxon>
    </lineage>
</organism>